<feature type="region of interest" description="Disordered" evidence="1">
    <location>
        <begin position="1"/>
        <end position="22"/>
    </location>
</feature>
<reference evidence="2" key="1">
    <citation type="submission" date="2018-11" db="EMBL/GenBank/DDBJ databases">
        <authorList>
            <person name="Onetto C."/>
        </authorList>
    </citation>
    <scope>NUCLEOTIDE SEQUENCE [LARGE SCALE GENOMIC DNA]</scope>
</reference>
<comment type="caution">
    <text evidence="2">The sequence shown here is derived from an EMBL/GenBank/DDBJ whole genome shotgun (WGS) entry which is preliminary data.</text>
</comment>
<accession>A0A564WGW8</accession>
<dbReference type="AlphaFoldDB" id="A0A564WGW8"/>
<name>A0A564WGW8_9PROT</name>
<gene>
    <name evidence="2" type="ORF">DF3PA_70036</name>
</gene>
<protein>
    <submittedName>
        <fullName evidence="2">Uncharacterized protein</fullName>
    </submittedName>
</protein>
<organism evidence="2 3">
    <name type="scientific">Candidatus Defluviicoccus seviourii</name>
    <dbReference type="NCBI Taxonomy" id="2565273"/>
    <lineage>
        <taxon>Bacteria</taxon>
        <taxon>Pseudomonadati</taxon>
        <taxon>Pseudomonadota</taxon>
        <taxon>Alphaproteobacteria</taxon>
        <taxon>Rhodospirillales</taxon>
        <taxon>Rhodospirillaceae</taxon>
        <taxon>Defluviicoccus</taxon>
    </lineage>
</organism>
<dbReference type="EMBL" id="UXAT02000052">
    <property type="protein sequence ID" value="VUX47715.1"/>
    <property type="molecule type" value="Genomic_DNA"/>
</dbReference>
<proteinExistence type="predicted"/>
<evidence type="ECO:0000313" key="3">
    <source>
        <dbReference type="Proteomes" id="UP000326641"/>
    </source>
</evidence>
<keyword evidence="3" id="KW-1185">Reference proteome</keyword>
<sequence length="152" mass="16650">MNADKNSAAGRQTRARPADNGWLAPAMTLPYSALNLKDSFTVTHQDRGAVDFERPVGSDVRCHLMHGAPRLGPALASLLAAIPTQREGIGAARQACHANRFGKVKRLADAEVLGKGRCRQQDQTFGWQQSLISAKRLRSMRPSFWSATARRV</sequence>
<evidence type="ECO:0000313" key="2">
    <source>
        <dbReference type="EMBL" id="VUX47715.1"/>
    </source>
</evidence>
<dbReference type="Proteomes" id="UP000326641">
    <property type="component" value="Unassembled WGS sequence"/>
</dbReference>
<evidence type="ECO:0000256" key="1">
    <source>
        <dbReference type="SAM" id="MobiDB-lite"/>
    </source>
</evidence>